<dbReference type="GO" id="GO:0019156">
    <property type="term" value="F:isoamylase activity"/>
    <property type="evidence" value="ECO:0007669"/>
    <property type="project" value="UniProtKB-EC"/>
</dbReference>
<reference evidence="4" key="1">
    <citation type="submission" date="2011-02" db="EMBL/GenBank/DDBJ databases">
        <title>The complete genome of Planctomyces brasiliensis DSM 5305.</title>
        <authorList>
            <person name="Lucas S."/>
            <person name="Copeland A."/>
            <person name="Lapidus A."/>
            <person name="Bruce D."/>
            <person name="Goodwin L."/>
            <person name="Pitluck S."/>
            <person name="Kyrpides N."/>
            <person name="Mavromatis K."/>
            <person name="Pagani I."/>
            <person name="Ivanova N."/>
            <person name="Ovchinnikova G."/>
            <person name="Lu M."/>
            <person name="Detter J.C."/>
            <person name="Han C."/>
            <person name="Land M."/>
            <person name="Hauser L."/>
            <person name="Markowitz V."/>
            <person name="Cheng J.-F."/>
            <person name="Hugenholtz P."/>
            <person name="Woyke T."/>
            <person name="Wu D."/>
            <person name="Tindall B."/>
            <person name="Pomrenke H.G."/>
            <person name="Brambilla E."/>
            <person name="Klenk H.-P."/>
            <person name="Eisen J.A."/>
        </authorList>
    </citation>
    <scope>NUCLEOTIDE SEQUENCE [LARGE SCALE GENOMIC DNA]</scope>
    <source>
        <strain evidence="4">ATCC 49424 / DSM 5305 / JCM 21570 / NBRC 103401 / IFAM 1448</strain>
    </source>
</reference>
<dbReference type="SUPFAM" id="SSF51011">
    <property type="entry name" value="Glycosyl hydrolase domain"/>
    <property type="match status" value="1"/>
</dbReference>
<dbReference type="InterPro" id="IPR017853">
    <property type="entry name" value="GH"/>
</dbReference>
<evidence type="ECO:0000313" key="4">
    <source>
        <dbReference type="Proteomes" id="UP000006860"/>
    </source>
</evidence>
<organism evidence="3 4">
    <name type="scientific">Rubinisphaera brasiliensis (strain ATCC 49424 / DSM 5305 / JCM 21570 / IAM 15109 / NBRC 103401 / IFAM 1448)</name>
    <name type="common">Planctomyces brasiliensis</name>
    <dbReference type="NCBI Taxonomy" id="756272"/>
    <lineage>
        <taxon>Bacteria</taxon>
        <taxon>Pseudomonadati</taxon>
        <taxon>Planctomycetota</taxon>
        <taxon>Planctomycetia</taxon>
        <taxon>Planctomycetales</taxon>
        <taxon>Planctomycetaceae</taxon>
        <taxon>Rubinisphaera</taxon>
    </lineage>
</organism>
<dbReference type="CDD" id="cd11326">
    <property type="entry name" value="AmyAc_Glg_debranch"/>
    <property type="match status" value="1"/>
</dbReference>
<dbReference type="InterPro" id="IPR006047">
    <property type="entry name" value="GH13_cat_dom"/>
</dbReference>
<dbReference type="InterPro" id="IPR013780">
    <property type="entry name" value="Glyco_hydro_b"/>
</dbReference>
<dbReference type="OrthoDB" id="226102at2"/>
<dbReference type="Gene3D" id="2.60.40.10">
    <property type="entry name" value="Immunoglobulins"/>
    <property type="match status" value="1"/>
</dbReference>
<evidence type="ECO:0000259" key="2">
    <source>
        <dbReference type="SMART" id="SM00642"/>
    </source>
</evidence>
<accession>F0SN32</accession>
<dbReference type="EC" id="3.2.1.68" evidence="3"/>
<keyword evidence="3" id="KW-0326">Glycosidase</keyword>
<proteinExistence type="inferred from homology"/>
<dbReference type="SUPFAM" id="SSF81296">
    <property type="entry name" value="E set domains"/>
    <property type="match status" value="1"/>
</dbReference>
<keyword evidence="3" id="KW-0378">Hydrolase</keyword>
<dbReference type="InterPro" id="IPR044505">
    <property type="entry name" value="GlgX_Isoamylase_N_E_set"/>
</dbReference>
<dbReference type="InterPro" id="IPR014756">
    <property type="entry name" value="Ig_E-set"/>
</dbReference>
<dbReference type="PANTHER" id="PTHR43002">
    <property type="entry name" value="GLYCOGEN DEBRANCHING ENZYME"/>
    <property type="match status" value="1"/>
</dbReference>
<dbReference type="GO" id="GO:0005975">
    <property type="term" value="P:carbohydrate metabolic process"/>
    <property type="evidence" value="ECO:0007669"/>
    <property type="project" value="InterPro"/>
</dbReference>
<evidence type="ECO:0000256" key="1">
    <source>
        <dbReference type="ARBA" id="ARBA00008061"/>
    </source>
</evidence>
<protein>
    <submittedName>
        <fullName evidence="3">Isoamylase</fullName>
        <ecNumber evidence="3">3.2.1.68</ecNumber>
    </submittedName>
</protein>
<dbReference type="InterPro" id="IPR004193">
    <property type="entry name" value="Glyco_hydro_13_N"/>
</dbReference>
<gene>
    <name evidence="3" type="ordered locus">Plabr_3464</name>
</gene>
<dbReference type="EMBL" id="CP002546">
    <property type="protein sequence ID" value="ADY61061.1"/>
    <property type="molecule type" value="Genomic_DNA"/>
</dbReference>
<dbReference type="AlphaFoldDB" id="F0SN32"/>
<keyword evidence="4" id="KW-1185">Reference proteome</keyword>
<dbReference type="Pfam" id="PF00128">
    <property type="entry name" value="Alpha-amylase"/>
    <property type="match status" value="1"/>
</dbReference>
<dbReference type="SUPFAM" id="SSF51445">
    <property type="entry name" value="(Trans)glycosidases"/>
    <property type="match status" value="1"/>
</dbReference>
<comment type="similarity">
    <text evidence="1">Belongs to the glycosyl hydrolase 13 family.</text>
</comment>
<dbReference type="InterPro" id="IPR013783">
    <property type="entry name" value="Ig-like_fold"/>
</dbReference>
<dbReference type="eggNOG" id="COG1523">
    <property type="taxonomic scope" value="Bacteria"/>
</dbReference>
<dbReference type="Pfam" id="PF02922">
    <property type="entry name" value="CBM_48"/>
    <property type="match status" value="1"/>
</dbReference>
<dbReference type="CDD" id="cd02856">
    <property type="entry name" value="E_set_GDE_Isoamylase_N"/>
    <property type="match status" value="1"/>
</dbReference>
<dbReference type="STRING" id="756272.Plabr_3464"/>
<evidence type="ECO:0000313" key="3">
    <source>
        <dbReference type="EMBL" id="ADY61061.1"/>
    </source>
</evidence>
<dbReference type="RefSeq" id="WP_013629780.1">
    <property type="nucleotide sequence ID" value="NC_015174.1"/>
</dbReference>
<feature type="domain" description="Glycosyl hydrolase family 13 catalytic" evidence="2">
    <location>
        <begin position="163"/>
        <end position="560"/>
    </location>
</feature>
<sequence length="686" mass="79385">MRSWHTMEGWHDPPGVSWIEEEKAWNFVLYAREATRVVLLIYSREDQTKPILEYQFDQYRNKSGPVWHCRISHDRAPKAHYYAYRVSGPLHEEDKFNRFDPEKILLDPYAKAVYFPPGFDREVAKHPGPNDGKAPLGVIDAEIHFDWKDDRFIRHDSDLVIYEMHVRGFTKHSSSQVPTAKRGTYAGVIEKIPYLRDLGVTAVELMPIFQYDPQELNYWGYMPLNFFAPHCDYAVNSESQQVREEFREMVQELHRAGIEVILDVVYNHTCEGDDNGPCYSFKGIGNSMYYMEAPDENGEPTFANYSGCGNTLNANTLAVRKLVVDSLKYWRDEMHVDGFRFDLASIFARQNDGTISAGQTPIFSQIVTAEDFLNVRLIAEPWDAAGTYQLGHSFPGWLWMQWNGRYRDTMQQFVAGQPGMIGDLMSRLYGSADLFPDDLNHSCRPWQSVNYITSHDGSTLYDMVTYEGKYNWDNGEENRDGSHEFKWNCGHEGEEGTPPEVMRLRKRQVKNFMTLLMLSNGSAMFRMGDEFMATQKGNNNAYNQDNETSWLDWTRLDRFRDVYRFVKLLIAFRKSHPSLSRSHYWRNDIRWYGPDGPCDISHNSHTLAYSLRGSSVNDQDLYVMINGSREPRSFEICDGAETQWKRILDTALDSPDDIHGVSGYETLNQTSYHLEANSIVVLVRDA</sequence>
<dbReference type="HOGENOM" id="CLU_011725_2_1_0"/>
<dbReference type="Gene3D" id="2.60.40.1180">
    <property type="entry name" value="Golgi alpha-mannosidase II"/>
    <property type="match status" value="1"/>
</dbReference>
<name>F0SN32_RUBBR</name>
<dbReference type="KEGG" id="pbs:Plabr_3464"/>
<dbReference type="Gene3D" id="3.20.20.80">
    <property type="entry name" value="Glycosidases"/>
    <property type="match status" value="1"/>
</dbReference>
<dbReference type="Proteomes" id="UP000006860">
    <property type="component" value="Chromosome"/>
</dbReference>
<dbReference type="SMART" id="SM00642">
    <property type="entry name" value="Aamy"/>
    <property type="match status" value="1"/>
</dbReference>